<dbReference type="InterPro" id="IPR008894">
    <property type="entry name" value="QdtA_cupin_dom"/>
</dbReference>
<feature type="domain" description="Sugar 3,4-ketoisomerase QdtA cupin" evidence="2">
    <location>
        <begin position="150"/>
        <end position="278"/>
    </location>
</feature>
<keyword evidence="4" id="KW-1185">Reference proteome</keyword>
<dbReference type="Pfam" id="PF00132">
    <property type="entry name" value="Hexapep"/>
    <property type="match status" value="1"/>
</dbReference>
<organism evidence="3 4">
    <name type="scientific">Scleromatobacter humisilvae</name>
    <dbReference type="NCBI Taxonomy" id="2897159"/>
    <lineage>
        <taxon>Bacteria</taxon>
        <taxon>Pseudomonadati</taxon>
        <taxon>Pseudomonadota</taxon>
        <taxon>Betaproteobacteria</taxon>
        <taxon>Burkholderiales</taxon>
        <taxon>Sphaerotilaceae</taxon>
        <taxon>Scleromatobacter</taxon>
    </lineage>
</organism>
<protein>
    <submittedName>
        <fullName evidence="3">WxcM-like domain-containing protein</fullName>
    </submittedName>
</protein>
<dbReference type="SUPFAM" id="SSF51182">
    <property type="entry name" value="RmlC-like cupins"/>
    <property type="match status" value="1"/>
</dbReference>
<dbReference type="InterPro" id="IPR001451">
    <property type="entry name" value="Hexapep"/>
</dbReference>
<dbReference type="Pfam" id="PF05523">
    <property type="entry name" value="FdtA"/>
    <property type="match status" value="1"/>
</dbReference>
<gene>
    <name evidence="3" type="ORF">LPC04_21790</name>
</gene>
<dbReference type="Pfam" id="PF14602">
    <property type="entry name" value="Hexapep_2"/>
    <property type="match status" value="1"/>
</dbReference>
<comment type="caution">
    <text evidence="3">The sequence shown here is derived from an EMBL/GenBank/DDBJ whole genome shotgun (WGS) entry which is preliminary data.</text>
</comment>
<dbReference type="Gene3D" id="2.60.120.10">
    <property type="entry name" value="Jelly Rolls"/>
    <property type="match status" value="1"/>
</dbReference>
<evidence type="ECO:0000256" key="1">
    <source>
        <dbReference type="ARBA" id="ARBA00007274"/>
    </source>
</evidence>
<dbReference type="InterPro" id="IPR011051">
    <property type="entry name" value="RmlC_Cupin_sf"/>
</dbReference>
<evidence type="ECO:0000259" key="2">
    <source>
        <dbReference type="Pfam" id="PF05523"/>
    </source>
</evidence>
<dbReference type="SUPFAM" id="SSF51161">
    <property type="entry name" value="Trimeric LpxA-like enzymes"/>
    <property type="match status" value="1"/>
</dbReference>
<dbReference type="CDD" id="cd20292">
    <property type="entry name" value="cupin_QdtA-like"/>
    <property type="match status" value="1"/>
</dbReference>
<dbReference type="InterPro" id="IPR011004">
    <property type="entry name" value="Trimer_LpxA-like_sf"/>
</dbReference>
<dbReference type="Proteomes" id="UP001139353">
    <property type="component" value="Unassembled WGS sequence"/>
</dbReference>
<sequence>MTDRDVAATIDPQAVIDPHAVIENGCVVGARCIVRSGAHLGAGAWLDSDVVVGPNATLEAAGTDFDTSRVRVHSGVRIGANATICAGATLADRCEIRPGAVVTRSVPSCAIVEGNPATIIGYVDTEFDNLPRSTTAGRRAASVEQTPVKGVTVHRFPIHPDLRGNLTVGEFDRQVPFTPLRFFMVFGVPSREIRGEHAHLACHQFLICVEGSCALVADDGNKRFEVLLDDPSLGVYLPPMTWGIQYKYSADAKLLVFASHHYDSADYIRDYRQYLQLVARRDGAGTTSTTAQELP</sequence>
<dbReference type="RefSeq" id="WP_275684390.1">
    <property type="nucleotide sequence ID" value="NZ_JAJLJH010000008.1"/>
</dbReference>
<reference evidence="3" key="1">
    <citation type="submission" date="2021-11" db="EMBL/GenBank/DDBJ databases">
        <title>BS-T2-15 a new species belonging to the Comamonadaceae family isolated from the soil of a French oak forest.</title>
        <authorList>
            <person name="Mieszkin S."/>
            <person name="Alain K."/>
        </authorList>
    </citation>
    <scope>NUCLEOTIDE SEQUENCE</scope>
    <source>
        <strain evidence="3">BS-T2-15</strain>
    </source>
</reference>
<dbReference type="AlphaFoldDB" id="A0A9X1YP17"/>
<dbReference type="InterPro" id="IPR014710">
    <property type="entry name" value="RmlC-like_jellyroll"/>
</dbReference>
<comment type="similarity">
    <text evidence="1">Belongs to the transferase hexapeptide repeat family.</text>
</comment>
<dbReference type="PANTHER" id="PTHR43300:SF4">
    <property type="entry name" value="ACYL-[ACYL-CARRIER-PROTEIN]--UDP-N-ACETYLGLUCOSAMINE O-ACYLTRANSFERASE"/>
    <property type="match status" value="1"/>
</dbReference>
<dbReference type="Gene3D" id="2.160.10.10">
    <property type="entry name" value="Hexapeptide repeat proteins"/>
    <property type="match status" value="1"/>
</dbReference>
<dbReference type="InterPro" id="IPR050179">
    <property type="entry name" value="Trans_hexapeptide_repeat"/>
</dbReference>
<accession>A0A9X1YP17</accession>
<evidence type="ECO:0000313" key="4">
    <source>
        <dbReference type="Proteomes" id="UP001139353"/>
    </source>
</evidence>
<name>A0A9X1YP17_9BURK</name>
<dbReference type="PANTHER" id="PTHR43300">
    <property type="entry name" value="ACETYLTRANSFERASE"/>
    <property type="match status" value="1"/>
</dbReference>
<dbReference type="EMBL" id="JAJLJH010000008">
    <property type="protein sequence ID" value="MCK9688348.1"/>
    <property type="molecule type" value="Genomic_DNA"/>
</dbReference>
<proteinExistence type="inferred from homology"/>
<evidence type="ECO:0000313" key="3">
    <source>
        <dbReference type="EMBL" id="MCK9688348.1"/>
    </source>
</evidence>